<keyword evidence="2 4" id="KW-0547">Nucleotide-binding</keyword>
<dbReference type="InterPro" id="IPR024185">
    <property type="entry name" value="FTHF_cligase-like_sf"/>
</dbReference>
<dbReference type="PANTHER" id="PTHR23407">
    <property type="entry name" value="ATPASE INHIBITOR/5-FORMYLTETRAHYDROFOLATE CYCLO-LIGASE"/>
    <property type="match status" value="1"/>
</dbReference>
<feature type="binding site" evidence="4">
    <location>
        <position position="64"/>
    </location>
    <ligand>
        <name>substrate</name>
    </ligand>
</feature>
<comment type="caution">
    <text evidence="6">The sequence shown here is derived from an EMBL/GenBank/DDBJ whole genome shotgun (WGS) entry which is preliminary data.</text>
</comment>
<feature type="binding site" evidence="4">
    <location>
        <begin position="13"/>
        <end position="17"/>
    </location>
    <ligand>
        <name>ATP</name>
        <dbReference type="ChEBI" id="CHEBI:30616"/>
    </ligand>
</feature>
<reference evidence="6" key="1">
    <citation type="journal article" date="2010" name="Microbiol. Resour. Announc.">
        <title>Comparative genomics of the bacterial genus Listeria: Genome evolution is characterized by limited gene acquisition and limited gene loss.</title>
        <authorList>
            <person name="den Bakker H.C."/>
            <person name="Cummings C.A."/>
            <person name="Ferreira V."/>
            <person name="Vatta P."/>
            <person name="Orsi R.H."/>
            <person name="Degoricija L."/>
            <person name="Barker M."/>
            <person name="Petrauskene O."/>
            <person name="Furtado M.R."/>
            <person name="Wiedmann M."/>
        </authorList>
    </citation>
    <scope>NUCLEOTIDE SEQUENCE [LARGE SCALE GENOMIC DNA]</scope>
    <source>
        <strain evidence="6">FSL N1-067</strain>
    </source>
</reference>
<feature type="non-terminal residue" evidence="6">
    <location>
        <position position="1"/>
    </location>
</feature>
<dbReference type="AlphaFoldDB" id="E3ZQ69"/>
<evidence type="ECO:0000256" key="2">
    <source>
        <dbReference type="ARBA" id="ARBA00022741"/>
    </source>
</evidence>
<dbReference type="PATRIC" id="fig|702453.3.peg.1310"/>
<comment type="similarity">
    <text evidence="1 5">Belongs to the 5-formyltetrahydrofolate cyclo-ligase family.</text>
</comment>
<dbReference type="InterPro" id="IPR037171">
    <property type="entry name" value="NagB/RpiA_transferase-like"/>
</dbReference>
<dbReference type="HOGENOM" id="CLU_1437292_0_0_9"/>
<evidence type="ECO:0000256" key="5">
    <source>
        <dbReference type="RuleBase" id="RU361279"/>
    </source>
</evidence>
<dbReference type="GO" id="GO:0035999">
    <property type="term" value="P:tetrahydrofolate interconversion"/>
    <property type="evidence" value="ECO:0007669"/>
    <property type="project" value="TreeGrafter"/>
</dbReference>
<dbReference type="GO" id="GO:0009396">
    <property type="term" value="P:folic acid-containing compound biosynthetic process"/>
    <property type="evidence" value="ECO:0007669"/>
    <property type="project" value="TreeGrafter"/>
</dbReference>
<evidence type="ECO:0000256" key="1">
    <source>
        <dbReference type="ARBA" id="ARBA00010638"/>
    </source>
</evidence>
<protein>
    <recommendedName>
        <fullName evidence="5">5-formyltetrahydrofolate cyclo-ligase</fullName>
        <ecNumber evidence="5">6.3.3.2</ecNumber>
    </recommendedName>
</protein>
<dbReference type="EC" id="6.3.3.2" evidence="5"/>
<comment type="cofactor">
    <cofactor evidence="5">
        <name>Mg(2+)</name>
        <dbReference type="ChEBI" id="CHEBI:18420"/>
    </cofactor>
</comment>
<proteinExistence type="inferred from homology"/>
<feature type="binding site" evidence="4">
    <location>
        <position position="59"/>
    </location>
    <ligand>
        <name>substrate</name>
    </ligand>
</feature>
<organism evidence="6">
    <name type="scientific">Listeria seeligeri FSL N1-067</name>
    <dbReference type="NCBI Taxonomy" id="702453"/>
    <lineage>
        <taxon>Bacteria</taxon>
        <taxon>Bacillati</taxon>
        <taxon>Bacillota</taxon>
        <taxon>Bacilli</taxon>
        <taxon>Bacillales</taxon>
        <taxon>Listeriaceae</taxon>
        <taxon>Listeria</taxon>
    </lineage>
</organism>
<dbReference type="NCBIfam" id="TIGR02727">
    <property type="entry name" value="MTHFS_bact"/>
    <property type="match status" value="1"/>
</dbReference>
<evidence type="ECO:0000313" key="6">
    <source>
        <dbReference type="EMBL" id="EFS00228.1"/>
    </source>
</evidence>
<gene>
    <name evidence="6" type="ORF">NT03LS_1613</name>
</gene>
<dbReference type="GO" id="GO:0030272">
    <property type="term" value="F:5-formyltetrahydrofolate cyclo-ligase activity"/>
    <property type="evidence" value="ECO:0007669"/>
    <property type="project" value="UniProtKB-EC"/>
</dbReference>
<dbReference type="GO" id="GO:0005524">
    <property type="term" value="F:ATP binding"/>
    <property type="evidence" value="ECO:0007669"/>
    <property type="project" value="UniProtKB-KW"/>
</dbReference>
<dbReference type="GO" id="GO:0046872">
    <property type="term" value="F:metal ion binding"/>
    <property type="evidence" value="ECO:0007669"/>
    <property type="project" value="UniProtKB-KW"/>
</dbReference>
<dbReference type="EMBL" id="ADXJ01000631">
    <property type="protein sequence ID" value="EFS00228.1"/>
    <property type="molecule type" value="Genomic_DNA"/>
</dbReference>
<dbReference type="SUPFAM" id="SSF100950">
    <property type="entry name" value="NagB/RpiA/CoA transferase-like"/>
    <property type="match status" value="1"/>
</dbReference>
<keyword evidence="5" id="KW-0460">Magnesium</keyword>
<dbReference type="Gene3D" id="3.40.50.10420">
    <property type="entry name" value="NagB/RpiA/CoA transferase-like"/>
    <property type="match status" value="1"/>
</dbReference>
<feature type="binding site" evidence="4">
    <location>
        <begin position="142"/>
        <end position="150"/>
    </location>
    <ligand>
        <name>ATP</name>
        <dbReference type="ChEBI" id="CHEBI:30616"/>
    </ligand>
</feature>
<accession>E3ZQ69</accession>
<keyword evidence="3 4" id="KW-0067">ATP-binding</keyword>
<dbReference type="Pfam" id="PF01812">
    <property type="entry name" value="5-FTHF_cyc-lig"/>
    <property type="match status" value="1"/>
</dbReference>
<dbReference type="PANTHER" id="PTHR23407:SF1">
    <property type="entry name" value="5-FORMYLTETRAHYDROFOLATE CYCLO-LIGASE"/>
    <property type="match status" value="1"/>
</dbReference>
<keyword evidence="5" id="KW-0479">Metal-binding</keyword>
<comment type="catalytic activity">
    <reaction evidence="5">
        <text>(6S)-5-formyl-5,6,7,8-tetrahydrofolate + ATP = (6R)-5,10-methenyltetrahydrofolate + ADP + phosphate</text>
        <dbReference type="Rhea" id="RHEA:10488"/>
        <dbReference type="ChEBI" id="CHEBI:30616"/>
        <dbReference type="ChEBI" id="CHEBI:43474"/>
        <dbReference type="ChEBI" id="CHEBI:57455"/>
        <dbReference type="ChEBI" id="CHEBI:57457"/>
        <dbReference type="ChEBI" id="CHEBI:456216"/>
        <dbReference type="EC" id="6.3.3.2"/>
    </reaction>
</comment>
<keyword evidence="6" id="KW-0436">Ligase</keyword>
<sequence>VVFLKGDVEMGDKRLIRERVLHNLNDMDKVEHRERSIKLAEKLFQLPEWKNAKVIGLTLARHPEIETETIILQAKKEGKTVLIPKTYYPSRKMDFKIMNSVHPLIKSKFGILEPNEHTETVNKEKIDLLLVPGVVFNKAHFRIGFGGGFYDRFLIDFKGVTVSLCFYEQQQEFVPESHDKSVSILIEG</sequence>
<name>E3ZQ69_LISSE</name>
<evidence type="ECO:0000256" key="3">
    <source>
        <dbReference type="ARBA" id="ARBA00022840"/>
    </source>
</evidence>
<dbReference type="Proteomes" id="UP000004302">
    <property type="component" value="Chromosome"/>
</dbReference>
<dbReference type="PIRSF" id="PIRSF006806">
    <property type="entry name" value="FTHF_cligase"/>
    <property type="match status" value="1"/>
</dbReference>
<dbReference type="InterPro" id="IPR002698">
    <property type="entry name" value="FTHF_cligase"/>
</dbReference>
<evidence type="ECO:0000256" key="4">
    <source>
        <dbReference type="PIRSR" id="PIRSR006806-1"/>
    </source>
</evidence>